<sequence>MKSFVELDKENESEYLNLLSAVSKLSGLFSDNSIPLINYRVAENIFCKSFNADNLSRSDTAFDANYKSVGVGLKTFTCPSSNSNEKIAEFNSLSSELKELKGKKLAIRLAEYRNQRINLAKRNYNINASIYHIVARKKNELVLFETDYDNIDIDNIQNQKKTKAGWSFEDGNNFYSFNYSKSTLYRKFIIPDNAFRLPISIIKDPYSLLLNIFKDKVLPLASDSLTRGVNYVVLPLYSTKYKDKRVSEKSGLNQWNAGGRNRNIGEVYIPIPIEIHKQFPFFFPERDEPFKLKVPTGEIYDAKVCQDNSKALMTNPNKDLSNWLLRNVLKLKEGELATMDKLNKLGLDSVILIKDNEGIFKIDIMKTDSYIDFLENK</sequence>
<dbReference type="EMBL" id="CP040749">
    <property type="protein sequence ID" value="QCX40041.1"/>
    <property type="molecule type" value="Genomic_DNA"/>
</dbReference>
<dbReference type="Proteomes" id="UP000306229">
    <property type="component" value="Chromosome"/>
</dbReference>
<keyword evidence="2" id="KW-0255">Endonuclease</keyword>
<dbReference type="Pfam" id="PF20731">
    <property type="entry name" value="RE_NgoFVII_C"/>
    <property type="match status" value="1"/>
</dbReference>
<keyword evidence="2" id="KW-0540">Nuclease</keyword>
<evidence type="ECO:0000313" key="2">
    <source>
        <dbReference type="EMBL" id="QCX40041.1"/>
    </source>
</evidence>
<dbReference type="REBASE" id="314875">
    <property type="entry name" value="Fba115ORF16905P"/>
</dbReference>
<dbReference type="AlphaFoldDB" id="A0A5B7TXR1"/>
<name>A0A5B7TXR1_9FLAO</name>
<accession>A0A5B7TXR1</accession>
<dbReference type="KEGG" id="fbe:FF125_16910"/>
<keyword evidence="3" id="KW-1185">Reference proteome</keyword>
<proteinExistence type="predicted"/>
<reference evidence="2 3" key="1">
    <citation type="submission" date="2019-05" db="EMBL/GenBank/DDBJ databases">
        <title>Algicella ahnfeltiae gen. nov., sp. nov., a novel marine bacterium of the family Flavobacteriaceae isolated from a red alga.</title>
        <authorList>
            <person name="Nedashkovskaya O.I."/>
            <person name="Kukhlevskiy A.D."/>
            <person name="Kim S.-G."/>
            <person name="Zhukova N.V."/>
            <person name="Mikhailov V.V."/>
        </authorList>
    </citation>
    <scope>NUCLEOTIDE SEQUENCE [LARGE SCALE GENOMIC DNA]</scope>
    <source>
        <strain evidence="2 3">10Alg115</strain>
    </source>
</reference>
<dbReference type="OrthoDB" id="1296974at2"/>
<dbReference type="RefSeq" id="WP_138950894.1">
    <property type="nucleotide sequence ID" value="NZ_CP040749.1"/>
</dbReference>
<organism evidence="2 3">
    <name type="scientific">Aureibaculum algae</name>
    <dbReference type="NCBI Taxonomy" id="2584122"/>
    <lineage>
        <taxon>Bacteria</taxon>
        <taxon>Pseudomonadati</taxon>
        <taxon>Bacteroidota</taxon>
        <taxon>Flavobacteriia</taxon>
        <taxon>Flavobacteriales</taxon>
        <taxon>Flavobacteriaceae</taxon>
        <taxon>Aureibaculum</taxon>
    </lineage>
</organism>
<keyword evidence="2" id="KW-0378">Hydrolase</keyword>
<evidence type="ECO:0000259" key="1">
    <source>
        <dbReference type="Pfam" id="PF20731"/>
    </source>
</evidence>
<gene>
    <name evidence="2" type="ORF">FF125_16910</name>
</gene>
<dbReference type="GO" id="GO:0004519">
    <property type="term" value="F:endonuclease activity"/>
    <property type="evidence" value="ECO:0007669"/>
    <property type="project" value="UniProtKB-KW"/>
</dbReference>
<evidence type="ECO:0000313" key="3">
    <source>
        <dbReference type="Proteomes" id="UP000306229"/>
    </source>
</evidence>
<feature type="domain" description="Restriction endonuclease type II NgoFVII C-terminal B3-like DNA-binding" evidence="1">
    <location>
        <begin position="238"/>
        <end position="352"/>
    </location>
</feature>
<dbReference type="InterPro" id="IPR048923">
    <property type="entry name" value="RE_NgoFVII_C"/>
</dbReference>
<protein>
    <submittedName>
        <fullName evidence="2">Restriction endonuclease</fullName>
    </submittedName>
</protein>